<dbReference type="PROSITE" id="PS51257">
    <property type="entry name" value="PROKAR_LIPOPROTEIN"/>
    <property type="match status" value="1"/>
</dbReference>
<dbReference type="EMBL" id="OC926426">
    <property type="protein sequence ID" value="CAD7656709.1"/>
    <property type="molecule type" value="Genomic_DNA"/>
</dbReference>
<accession>A0A7R9QT18</accession>
<evidence type="ECO:0000313" key="2">
    <source>
        <dbReference type="Proteomes" id="UP000728032"/>
    </source>
</evidence>
<proteinExistence type="predicted"/>
<dbReference type="EMBL" id="CAJPVJ010011601">
    <property type="protein sequence ID" value="CAG2173896.1"/>
    <property type="molecule type" value="Genomic_DNA"/>
</dbReference>
<evidence type="ECO:0008006" key="3">
    <source>
        <dbReference type="Google" id="ProtNLM"/>
    </source>
</evidence>
<dbReference type="AlphaFoldDB" id="A0A7R9QT18"/>
<keyword evidence="2" id="KW-1185">Reference proteome</keyword>
<organism evidence="1">
    <name type="scientific">Oppiella nova</name>
    <dbReference type="NCBI Taxonomy" id="334625"/>
    <lineage>
        <taxon>Eukaryota</taxon>
        <taxon>Metazoa</taxon>
        <taxon>Ecdysozoa</taxon>
        <taxon>Arthropoda</taxon>
        <taxon>Chelicerata</taxon>
        <taxon>Arachnida</taxon>
        <taxon>Acari</taxon>
        <taxon>Acariformes</taxon>
        <taxon>Sarcoptiformes</taxon>
        <taxon>Oribatida</taxon>
        <taxon>Brachypylina</taxon>
        <taxon>Oppioidea</taxon>
        <taxon>Oppiidae</taxon>
        <taxon>Oppiella</taxon>
    </lineage>
</organism>
<dbReference type="InterPro" id="IPR022272">
    <property type="entry name" value="Lipocalin_CS"/>
</dbReference>
<dbReference type="InterPro" id="IPR012674">
    <property type="entry name" value="Calycin"/>
</dbReference>
<dbReference type="Gene3D" id="2.40.128.20">
    <property type="match status" value="1"/>
</dbReference>
<gene>
    <name evidence="1" type="ORF">ONB1V03_LOCUS13345</name>
</gene>
<reference evidence="1" key="1">
    <citation type="submission" date="2020-11" db="EMBL/GenBank/DDBJ databases">
        <authorList>
            <person name="Tran Van P."/>
        </authorList>
    </citation>
    <scope>NUCLEOTIDE SEQUENCE</scope>
</reference>
<dbReference type="OrthoDB" id="6534871at2759"/>
<dbReference type="PROSITE" id="PS00213">
    <property type="entry name" value="LIPOCALIN"/>
    <property type="match status" value="1"/>
</dbReference>
<dbReference type="SUPFAM" id="SSF50814">
    <property type="entry name" value="Lipocalins"/>
    <property type="match status" value="1"/>
</dbReference>
<sequence>MCMTARVTTTTTTPVPVMSSTTSLIACPNVNGMANINTNKIMGLWYELAMAPNNNLTYNCPQMTLTPVKNTNTFDFSFTAQTMNNQPIQLGLTGLPMNPSSMILNMTLELPDDFLETFTLFGRKPNIKSISTGAMNTIQQTITVT</sequence>
<name>A0A7R9QT18_9ACAR</name>
<evidence type="ECO:0000313" key="1">
    <source>
        <dbReference type="EMBL" id="CAD7656709.1"/>
    </source>
</evidence>
<dbReference type="Proteomes" id="UP000728032">
    <property type="component" value="Unassembled WGS sequence"/>
</dbReference>
<protein>
    <recommendedName>
        <fullName evidence="3">Lipocalin/cytosolic fatty-acid binding domain-containing protein</fullName>
    </recommendedName>
</protein>